<sequence length="99" mass="11157">MMGTIGKGQTEGFPLDNLTYDLLTIVQEKSKALEAYGRYCDDARQDPEILRMLEQIKREDTNHVQQLSQHLARCLGRQQQGTTGESRPQTTRTTQGSSS</sequence>
<organism evidence="2 3">
    <name type="scientific">Pendulispora brunnea</name>
    <dbReference type="NCBI Taxonomy" id="2905690"/>
    <lineage>
        <taxon>Bacteria</taxon>
        <taxon>Pseudomonadati</taxon>
        <taxon>Myxococcota</taxon>
        <taxon>Myxococcia</taxon>
        <taxon>Myxococcales</taxon>
        <taxon>Sorangiineae</taxon>
        <taxon>Pendulisporaceae</taxon>
        <taxon>Pendulispora</taxon>
    </lineage>
</organism>
<protein>
    <submittedName>
        <fullName evidence="2">Uncharacterized protein</fullName>
    </submittedName>
</protein>
<reference evidence="2 3" key="1">
    <citation type="submission" date="2021-12" db="EMBL/GenBank/DDBJ databases">
        <title>Discovery of the Pendulisporaceae a myxobacterial family with distinct sporulation behavior and unique specialized metabolism.</title>
        <authorList>
            <person name="Garcia R."/>
            <person name="Popoff A."/>
            <person name="Bader C.D."/>
            <person name="Loehr J."/>
            <person name="Walesch S."/>
            <person name="Walt C."/>
            <person name="Boldt J."/>
            <person name="Bunk B."/>
            <person name="Haeckl F.J.F.P.J."/>
            <person name="Gunesch A.P."/>
            <person name="Birkelbach J."/>
            <person name="Nuebel U."/>
            <person name="Pietschmann T."/>
            <person name="Bach T."/>
            <person name="Mueller R."/>
        </authorList>
    </citation>
    <scope>NUCLEOTIDE SEQUENCE [LARGE SCALE GENOMIC DNA]</scope>
    <source>
        <strain evidence="2 3">MSr12523</strain>
    </source>
</reference>
<evidence type="ECO:0000313" key="2">
    <source>
        <dbReference type="EMBL" id="WXA94417.1"/>
    </source>
</evidence>
<dbReference type="RefSeq" id="WP_394845023.1">
    <property type="nucleotide sequence ID" value="NZ_CP089982.1"/>
</dbReference>
<dbReference type="EMBL" id="CP089982">
    <property type="protein sequence ID" value="WXA94417.1"/>
    <property type="molecule type" value="Genomic_DNA"/>
</dbReference>
<accession>A0ABZ2KAM1</accession>
<feature type="region of interest" description="Disordered" evidence="1">
    <location>
        <begin position="74"/>
        <end position="99"/>
    </location>
</feature>
<evidence type="ECO:0000313" key="3">
    <source>
        <dbReference type="Proteomes" id="UP001379533"/>
    </source>
</evidence>
<keyword evidence="3" id="KW-1185">Reference proteome</keyword>
<dbReference type="Proteomes" id="UP001379533">
    <property type="component" value="Chromosome"/>
</dbReference>
<evidence type="ECO:0000256" key="1">
    <source>
        <dbReference type="SAM" id="MobiDB-lite"/>
    </source>
</evidence>
<proteinExistence type="predicted"/>
<name>A0ABZ2KAM1_9BACT</name>
<gene>
    <name evidence="2" type="ORF">LZC95_49225</name>
</gene>
<feature type="compositionally biased region" description="Polar residues" evidence="1">
    <location>
        <begin position="77"/>
        <end position="99"/>
    </location>
</feature>